<feature type="transmembrane region" description="Helical" evidence="12">
    <location>
        <begin position="133"/>
        <end position="157"/>
    </location>
</feature>
<comment type="pathway">
    <text evidence="11">Porphyrin-containing compound metabolism.</text>
</comment>
<evidence type="ECO:0000256" key="7">
    <source>
        <dbReference type="ARBA" id="ARBA00023004"/>
    </source>
</evidence>
<keyword evidence="10" id="KW-1015">Disulfide bond</keyword>
<comment type="subcellular location">
    <subcellularLocation>
        <location evidence="1">Membrane</location>
        <topology evidence="1">Multi-pass membrane protein</topology>
    </subcellularLocation>
</comment>
<evidence type="ECO:0000256" key="3">
    <source>
        <dbReference type="ARBA" id="ARBA00022692"/>
    </source>
</evidence>
<feature type="transmembrane region" description="Helical" evidence="12">
    <location>
        <begin position="80"/>
        <end position="100"/>
    </location>
</feature>
<feature type="transmembrane region" description="Helical" evidence="12">
    <location>
        <begin position="280"/>
        <end position="301"/>
    </location>
</feature>
<evidence type="ECO:0000256" key="4">
    <source>
        <dbReference type="ARBA" id="ARBA00022723"/>
    </source>
</evidence>
<keyword evidence="5 12" id="KW-1133">Transmembrane helix</keyword>
<name>A0ABV7VQR5_9GAMM</name>
<evidence type="ECO:0000256" key="12">
    <source>
        <dbReference type="SAM" id="Phobius"/>
    </source>
</evidence>
<feature type="transmembrane region" description="Helical" evidence="12">
    <location>
        <begin position="178"/>
        <end position="195"/>
    </location>
</feature>
<gene>
    <name evidence="13" type="ORF">ACFOMG_07090</name>
</gene>
<evidence type="ECO:0000313" key="13">
    <source>
        <dbReference type="EMBL" id="MFC3679875.1"/>
    </source>
</evidence>
<dbReference type="PANTHER" id="PTHR35457">
    <property type="entry name" value="HEME A SYNTHASE"/>
    <property type="match status" value="1"/>
</dbReference>
<keyword evidence="4" id="KW-0479">Metal-binding</keyword>
<sequence length="354" mass="38854">MTDYCYRREPSDYLIRFSGLAVLLTLCVLLLGVATRLLDAGLGCPDWPGCYGRLAVPSAEQAALVSSQPLEPIKAWMEMIHRYAAGLLGVLALVCAALCLRQSHRRLRLIGIALPLLIGLQGAFGMWTVTLRLWPVVVTAHLLGGLSCLVLFFWLRLSLRSVADQPPARQSGSAVNPLYWLALLVLLLQISLGGWTSSNYAGVGCIGLPQCNGEWWPQADFAQGFHLSPEIGHDYLHGQLDAVARTAIHLSHRLGAVLLGIVLLALAYQQRSAERRLRKSSRILLLLYGCQLLVAAVMIAWSLPVSLALLHTLIAALLLLTLVYAGFYGMARQRARQLTTEIQPAEHRREGYGH</sequence>
<evidence type="ECO:0000256" key="10">
    <source>
        <dbReference type="ARBA" id="ARBA00023157"/>
    </source>
</evidence>
<accession>A0ABV7VQR5</accession>
<evidence type="ECO:0000313" key="14">
    <source>
        <dbReference type="Proteomes" id="UP001595722"/>
    </source>
</evidence>
<dbReference type="Proteomes" id="UP001595722">
    <property type="component" value="Unassembled WGS sequence"/>
</dbReference>
<comment type="caution">
    <text evidence="13">The sequence shown here is derived from an EMBL/GenBank/DDBJ whole genome shotgun (WGS) entry which is preliminary data.</text>
</comment>
<keyword evidence="6" id="KW-0560">Oxidoreductase</keyword>
<dbReference type="InterPro" id="IPR003780">
    <property type="entry name" value="COX15/CtaA_fam"/>
</dbReference>
<organism evidence="13 14">
    <name type="scientific">Bacterioplanoides pacificum</name>
    <dbReference type="NCBI Taxonomy" id="1171596"/>
    <lineage>
        <taxon>Bacteria</taxon>
        <taxon>Pseudomonadati</taxon>
        <taxon>Pseudomonadota</taxon>
        <taxon>Gammaproteobacteria</taxon>
        <taxon>Oceanospirillales</taxon>
        <taxon>Oceanospirillaceae</taxon>
        <taxon>Bacterioplanoides</taxon>
    </lineage>
</organism>
<keyword evidence="9 12" id="KW-0472">Membrane</keyword>
<reference evidence="14" key="1">
    <citation type="journal article" date="2019" name="Int. J. Syst. Evol. Microbiol.">
        <title>The Global Catalogue of Microorganisms (GCM) 10K type strain sequencing project: providing services to taxonomists for standard genome sequencing and annotation.</title>
        <authorList>
            <consortium name="The Broad Institute Genomics Platform"/>
            <consortium name="The Broad Institute Genome Sequencing Center for Infectious Disease"/>
            <person name="Wu L."/>
            <person name="Ma J."/>
        </authorList>
    </citation>
    <scope>NUCLEOTIDE SEQUENCE [LARGE SCALE GENOMIC DNA]</scope>
    <source>
        <strain evidence="14">KCTC 42424</strain>
    </source>
</reference>
<feature type="transmembrane region" description="Helical" evidence="12">
    <location>
        <begin position="17"/>
        <end position="38"/>
    </location>
</feature>
<evidence type="ECO:0000256" key="11">
    <source>
        <dbReference type="ARBA" id="ARBA00023444"/>
    </source>
</evidence>
<dbReference type="PANTHER" id="PTHR35457:SF1">
    <property type="entry name" value="HEME A SYNTHASE"/>
    <property type="match status" value="1"/>
</dbReference>
<proteinExistence type="predicted"/>
<dbReference type="EMBL" id="JBHRYB010000005">
    <property type="protein sequence ID" value="MFC3679875.1"/>
    <property type="molecule type" value="Genomic_DNA"/>
</dbReference>
<feature type="transmembrane region" description="Helical" evidence="12">
    <location>
        <begin position="250"/>
        <end position="268"/>
    </location>
</feature>
<dbReference type="InterPro" id="IPR050450">
    <property type="entry name" value="COX15/CtaA_HemeA_synthase"/>
</dbReference>
<dbReference type="Pfam" id="PF02628">
    <property type="entry name" value="COX15-CtaA"/>
    <property type="match status" value="1"/>
</dbReference>
<keyword evidence="7" id="KW-0408">Iron</keyword>
<evidence type="ECO:0000256" key="5">
    <source>
        <dbReference type="ARBA" id="ARBA00022989"/>
    </source>
</evidence>
<keyword evidence="14" id="KW-1185">Reference proteome</keyword>
<evidence type="ECO:0000256" key="1">
    <source>
        <dbReference type="ARBA" id="ARBA00004141"/>
    </source>
</evidence>
<feature type="transmembrane region" description="Helical" evidence="12">
    <location>
        <begin position="107"/>
        <end position="127"/>
    </location>
</feature>
<evidence type="ECO:0000256" key="2">
    <source>
        <dbReference type="ARBA" id="ARBA00022475"/>
    </source>
</evidence>
<feature type="transmembrane region" description="Helical" evidence="12">
    <location>
        <begin position="307"/>
        <end position="327"/>
    </location>
</feature>
<protein>
    <submittedName>
        <fullName evidence="13">Heme A synthase</fullName>
    </submittedName>
</protein>
<keyword evidence="2" id="KW-1003">Cell membrane</keyword>
<keyword evidence="3 12" id="KW-0812">Transmembrane</keyword>
<evidence type="ECO:0000256" key="8">
    <source>
        <dbReference type="ARBA" id="ARBA00023133"/>
    </source>
</evidence>
<evidence type="ECO:0000256" key="9">
    <source>
        <dbReference type="ARBA" id="ARBA00023136"/>
    </source>
</evidence>
<dbReference type="RefSeq" id="WP_376865673.1">
    <property type="nucleotide sequence ID" value="NZ_JBHRYB010000005.1"/>
</dbReference>
<evidence type="ECO:0000256" key="6">
    <source>
        <dbReference type="ARBA" id="ARBA00023002"/>
    </source>
</evidence>
<keyword evidence="8" id="KW-0350">Heme biosynthesis</keyword>